<dbReference type="GO" id="GO:0015074">
    <property type="term" value="P:DNA integration"/>
    <property type="evidence" value="ECO:0007669"/>
    <property type="project" value="UniProtKB-KW"/>
</dbReference>
<dbReference type="PROSITE" id="PS51898">
    <property type="entry name" value="TYR_RECOMBINASE"/>
    <property type="match status" value="1"/>
</dbReference>
<dbReference type="OrthoDB" id="7388552at2"/>
<keyword evidence="4" id="KW-0233">DNA recombination</keyword>
<dbReference type="Pfam" id="PF00589">
    <property type="entry name" value="Phage_integrase"/>
    <property type="match status" value="1"/>
</dbReference>
<feature type="domain" description="Tyr recombinase" evidence="6">
    <location>
        <begin position="218"/>
        <end position="388"/>
    </location>
</feature>
<dbReference type="Proteomes" id="UP000298588">
    <property type="component" value="Chromosome"/>
</dbReference>
<dbReference type="InterPro" id="IPR010998">
    <property type="entry name" value="Integrase_recombinase_N"/>
</dbReference>
<dbReference type="GO" id="GO:0006310">
    <property type="term" value="P:DNA recombination"/>
    <property type="evidence" value="ECO:0007669"/>
    <property type="project" value="UniProtKB-KW"/>
</dbReference>
<gene>
    <name evidence="7" type="ORF">E8L99_17615</name>
</gene>
<dbReference type="GO" id="GO:0003677">
    <property type="term" value="F:DNA binding"/>
    <property type="evidence" value="ECO:0007669"/>
    <property type="project" value="UniProtKB-KW"/>
</dbReference>
<dbReference type="InterPro" id="IPR038488">
    <property type="entry name" value="Integrase_DNA-bd_sf"/>
</dbReference>
<organism evidence="7 8">
    <name type="scientific">Phreatobacter aquaticus</name>
    <dbReference type="NCBI Taxonomy" id="2570229"/>
    <lineage>
        <taxon>Bacteria</taxon>
        <taxon>Pseudomonadati</taxon>
        <taxon>Pseudomonadota</taxon>
        <taxon>Alphaproteobacteria</taxon>
        <taxon>Hyphomicrobiales</taxon>
        <taxon>Phreatobacteraceae</taxon>
        <taxon>Phreatobacter</taxon>
    </lineage>
</organism>
<keyword evidence="2" id="KW-0229">DNA integration</keyword>
<accession>A0A4D7QK21</accession>
<reference evidence="7 8" key="1">
    <citation type="submission" date="2019-04" db="EMBL/GenBank/DDBJ databases">
        <title>Phreatobacter aquaticus sp. nov.</title>
        <authorList>
            <person name="Choi A."/>
            <person name="Baek K."/>
        </authorList>
    </citation>
    <scope>NUCLEOTIDE SEQUENCE [LARGE SCALE GENOMIC DNA]</scope>
    <source>
        <strain evidence="7 8">NMCR1094</strain>
    </source>
</reference>
<dbReference type="PANTHER" id="PTHR30629:SF2">
    <property type="entry name" value="PROPHAGE INTEGRASE INTS-RELATED"/>
    <property type="match status" value="1"/>
</dbReference>
<evidence type="ECO:0000256" key="3">
    <source>
        <dbReference type="ARBA" id="ARBA00023125"/>
    </source>
</evidence>
<keyword evidence="8" id="KW-1185">Reference proteome</keyword>
<comment type="similarity">
    <text evidence="1">Belongs to the 'phage' integrase family.</text>
</comment>
<dbReference type="Gene3D" id="3.30.160.390">
    <property type="entry name" value="Integrase, DNA-binding domain"/>
    <property type="match status" value="1"/>
</dbReference>
<sequence length="417" mass="45259">MEKGMAKLSARKVASAGKGEHADGGGLVLQVTGTGHKSWQFVFKRGARGEAKRVRLSLGLLADMTLADARAKASELRAELAAGRDPGLLLAPAPRAASPTTSPEQGPDTFGHWAELKIAAMADELRNRKHHDQWKMTLRTYAGDLFPKPLASITRGDVVEVIKPRWLTTPETIQRTLGRIAAVFDYAAAHDAYDGGNPARWDAAMKLRLGPRLKLSRGHMEAMPYGDVPAFMVRLAQVKGTGAQALALVVLTGARSGEVRLATWGEIDPEAAVWSVPAERMKAKKPHKVPLSPAALAILGEPGEPDDYVFHGRKHGRPLSDMTLSKLLHSLDDGGYVPHGFRTSFRMWAQDNGIPYEVAERCLSHEVGNKVSRAYARSDILEVRRPIMADWAAHVMSAFGQEPAGMVTDEHGFIVAA</sequence>
<keyword evidence="3" id="KW-0238">DNA-binding</keyword>
<protein>
    <submittedName>
        <fullName evidence="7">DUF4102 domain-containing protein</fullName>
    </submittedName>
</protein>
<dbReference type="PANTHER" id="PTHR30629">
    <property type="entry name" value="PROPHAGE INTEGRASE"/>
    <property type="match status" value="1"/>
</dbReference>
<evidence type="ECO:0000313" key="8">
    <source>
        <dbReference type="Proteomes" id="UP000298588"/>
    </source>
</evidence>
<dbReference type="Gene3D" id="1.10.150.130">
    <property type="match status" value="1"/>
</dbReference>
<evidence type="ECO:0000256" key="5">
    <source>
        <dbReference type="SAM" id="MobiDB-lite"/>
    </source>
</evidence>
<dbReference type="SUPFAM" id="SSF56349">
    <property type="entry name" value="DNA breaking-rejoining enzymes"/>
    <property type="match status" value="1"/>
</dbReference>
<dbReference type="AlphaFoldDB" id="A0A4D7QK21"/>
<evidence type="ECO:0000259" key="6">
    <source>
        <dbReference type="PROSITE" id="PS51898"/>
    </source>
</evidence>
<dbReference type="KEGG" id="paqt:E8L99_17615"/>
<dbReference type="Gene3D" id="1.10.443.10">
    <property type="entry name" value="Intergrase catalytic core"/>
    <property type="match status" value="1"/>
</dbReference>
<dbReference type="InterPro" id="IPR013762">
    <property type="entry name" value="Integrase-like_cat_sf"/>
</dbReference>
<evidence type="ECO:0000313" key="7">
    <source>
        <dbReference type="EMBL" id="QCK87445.1"/>
    </source>
</evidence>
<dbReference type="RefSeq" id="WP_137100774.1">
    <property type="nucleotide sequence ID" value="NZ_CP039865.1"/>
</dbReference>
<feature type="region of interest" description="Disordered" evidence="5">
    <location>
        <begin position="1"/>
        <end position="24"/>
    </location>
</feature>
<name>A0A4D7QK21_9HYPH</name>
<evidence type="ECO:0000256" key="4">
    <source>
        <dbReference type="ARBA" id="ARBA00023172"/>
    </source>
</evidence>
<proteinExistence type="inferred from homology"/>
<dbReference type="Pfam" id="PF22022">
    <property type="entry name" value="Phage_int_M"/>
    <property type="match status" value="1"/>
</dbReference>
<dbReference type="InterPro" id="IPR002104">
    <property type="entry name" value="Integrase_catalytic"/>
</dbReference>
<dbReference type="InterPro" id="IPR011010">
    <property type="entry name" value="DNA_brk_join_enz"/>
</dbReference>
<dbReference type="InterPro" id="IPR053876">
    <property type="entry name" value="Phage_int_M"/>
</dbReference>
<dbReference type="Pfam" id="PF13356">
    <property type="entry name" value="Arm-DNA-bind_3"/>
    <property type="match status" value="1"/>
</dbReference>
<evidence type="ECO:0000256" key="2">
    <source>
        <dbReference type="ARBA" id="ARBA00022908"/>
    </source>
</evidence>
<evidence type="ECO:0000256" key="1">
    <source>
        <dbReference type="ARBA" id="ARBA00008857"/>
    </source>
</evidence>
<dbReference type="InterPro" id="IPR025166">
    <property type="entry name" value="Integrase_DNA_bind_dom"/>
</dbReference>
<dbReference type="InterPro" id="IPR050808">
    <property type="entry name" value="Phage_Integrase"/>
</dbReference>
<dbReference type="EMBL" id="CP039865">
    <property type="protein sequence ID" value="QCK87445.1"/>
    <property type="molecule type" value="Genomic_DNA"/>
</dbReference>
<dbReference type="CDD" id="cd00801">
    <property type="entry name" value="INT_P4_C"/>
    <property type="match status" value="1"/>
</dbReference>